<dbReference type="EMBL" id="AEUP01000012">
    <property type="protein sequence ID" value="EGE48592.1"/>
    <property type="molecule type" value="Genomic_DNA"/>
</dbReference>
<organism evidence="2 3">
    <name type="scientific">Acetobacter pomorum DM001</name>
    <dbReference type="NCBI Taxonomy" id="945681"/>
    <lineage>
        <taxon>Bacteria</taxon>
        <taxon>Pseudomonadati</taxon>
        <taxon>Pseudomonadota</taxon>
        <taxon>Alphaproteobacteria</taxon>
        <taxon>Acetobacterales</taxon>
        <taxon>Acetobacteraceae</taxon>
        <taxon>Acetobacter</taxon>
    </lineage>
</organism>
<feature type="compositionally biased region" description="Basic and acidic residues" evidence="1">
    <location>
        <begin position="24"/>
        <end position="34"/>
    </location>
</feature>
<feature type="region of interest" description="Disordered" evidence="1">
    <location>
        <begin position="1"/>
        <end position="78"/>
    </location>
</feature>
<evidence type="ECO:0000313" key="3">
    <source>
        <dbReference type="Proteomes" id="UP000018454"/>
    </source>
</evidence>
<name>F1YRL0_9PROT</name>
<feature type="compositionally biased region" description="Polar residues" evidence="1">
    <location>
        <begin position="1"/>
        <end position="22"/>
    </location>
</feature>
<evidence type="ECO:0000256" key="1">
    <source>
        <dbReference type="SAM" id="MobiDB-lite"/>
    </source>
</evidence>
<reference evidence="2 3" key="1">
    <citation type="journal article" date="2011" name="Science">
        <title>Drosophila microbiome modulates host developmental and metabolic homeostasis via insulin signaling.</title>
        <authorList>
            <person name="Shin S.C."/>
            <person name="Kim S.H."/>
            <person name="You H."/>
            <person name="Kim B."/>
            <person name="Kim A.C."/>
            <person name="Lee K.A."/>
            <person name="Yoon J.H."/>
            <person name="Ryu J.H."/>
            <person name="Lee W.J."/>
        </authorList>
    </citation>
    <scope>NUCLEOTIDE SEQUENCE [LARGE SCALE GENOMIC DNA]</scope>
    <source>
        <strain evidence="2 3">DM001</strain>
    </source>
</reference>
<comment type="caution">
    <text evidence="2">The sequence shown here is derived from an EMBL/GenBank/DDBJ whole genome shotgun (WGS) entry which is preliminary data.</text>
</comment>
<dbReference type="Proteomes" id="UP000018454">
    <property type="component" value="Unassembled WGS sequence"/>
</dbReference>
<proteinExistence type="predicted"/>
<dbReference type="OrthoDB" id="9813719at2"/>
<evidence type="ECO:0000313" key="2">
    <source>
        <dbReference type="EMBL" id="EGE48592.1"/>
    </source>
</evidence>
<feature type="compositionally biased region" description="Polar residues" evidence="1">
    <location>
        <begin position="55"/>
        <end position="70"/>
    </location>
</feature>
<dbReference type="AlphaFoldDB" id="F1YRL0"/>
<sequence>MTYLSHNASFHSRENITPSNPGTKHLDLREDQRAGHGMSAEQTQSPESWFDRASQKLSASEGTAPQSNGPKSRGPQIG</sequence>
<protein>
    <submittedName>
        <fullName evidence="2">Cell Filamentation CAMP-Inducing Protein Fic</fullName>
    </submittedName>
</protein>
<accession>F1YRL0</accession>
<gene>
    <name evidence="2" type="ORF">APO_0544</name>
</gene>